<dbReference type="EMBL" id="ML770644">
    <property type="protein sequence ID" value="KAE9383192.1"/>
    <property type="molecule type" value="Genomic_DNA"/>
</dbReference>
<dbReference type="InterPro" id="IPR000403">
    <property type="entry name" value="PI3/4_kinase_cat_dom"/>
</dbReference>
<keyword evidence="3" id="KW-1185">Reference proteome</keyword>
<accession>A0A6A4GCD5</accession>
<evidence type="ECO:0000313" key="3">
    <source>
        <dbReference type="Proteomes" id="UP000799118"/>
    </source>
</evidence>
<feature type="non-terminal residue" evidence="2">
    <location>
        <position position="1"/>
    </location>
</feature>
<organism evidence="2 3">
    <name type="scientific">Gymnopus androsaceus JB14</name>
    <dbReference type="NCBI Taxonomy" id="1447944"/>
    <lineage>
        <taxon>Eukaryota</taxon>
        <taxon>Fungi</taxon>
        <taxon>Dikarya</taxon>
        <taxon>Basidiomycota</taxon>
        <taxon>Agaricomycotina</taxon>
        <taxon>Agaricomycetes</taxon>
        <taxon>Agaricomycetidae</taxon>
        <taxon>Agaricales</taxon>
        <taxon>Marasmiineae</taxon>
        <taxon>Omphalotaceae</taxon>
        <taxon>Gymnopus</taxon>
    </lineage>
</organism>
<dbReference type="Proteomes" id="UP000799118">
    <property type="component" value="Unassembled WGS sequence"/>
</dbReference>
<dbReference type="OrthoDB" id="5570127at2759"/>
<dbReference type="AlphaFoldDB" id="A0A6A4GCD5"/>
<feature type="domain" description="PI3K/PI4K catalytic" evidence="1">
    <location>
        <begin position="1"/>
        <end position="112"/>
    </location>
</feature>
<protein>
    <recommendedName>
        <fullName evidence="1">PI3K/PI4K catalytic domain-containing protein</fullName>
    </recommendedName>
</protein>
<reference evidence="2" key="1">
    <citation type="journal article" date="2019" name="Environ. Microbiol.">
        <title>Fungal ecological strategies reflected in gene transcription - a case study of two litter decomposers.</title>
        <authorList>
            <person name="Barbi F."/>
            <person name="Kohler A."/>
            <person name="Barry K."/>
            <person name="Baskaran P."/>
            <person name="Daum C."/>
            <person name="Fauchery L."/>
            <person name="Ihrmark K."/>
            <person name="Kuo A."/>
            <person name="LaButti K."/>
            <person name="Lipzen A."/>
            <person name="Morin E."/>
            <person name="Grigoriev I.V."/>
            <person name="Henrissat B."/>
            <person name="Lindahl B."/>
            <person name="Martin F."/>
        </authorList>
    </citation>
    <scope>NUCLEOTIDE SEQUENCE</scope>
    <source>
        <strain evidence="2">JB14</strain>
    </source>
</reference>
<evidence type="ECO:0000313" key="2">
    <source>
        <dbReference type="EMBL" id="KAE9383192.1"/>
    </source>
</evidence>
<name>A0A6A4GCD5_9AGAR</name>
<dbReference type="SUPFAM" id="SSF56112">
    <property type="entry name" value="Protein kinase-like (PK-like)"/>
    <property type="match status" value="1"/>
</dbReference>
<proteinExistence type="predicted"/>
<sequence>ACLWRMRKQFALQHAANCFMTFIFFMSSRQPARFQVSRSTGLVAMTELFAGGQQQPIFSTSDVVPFRFTPAFQNFLGPIVTEGVFAPSLMAIGRSLTETEVCKGNLLYKDIH</sequence>
<dbReference type="PROSITE" id="PS50290">
    <property type="entry name" value="PI3_4_KINASE_3"/>
    <property type="match status" value="1"/>
</dbReference>
<evidence type="ECO:0000259" key="1">
    <source>
        <dbReference type="PROSITE" id="PS50290"/>
    </source>
</evidence>
<dbReference type="InterPro" id="IPR011009">
    <property type="entry name" value="Kinase-like_dom_sf"/>
</dbReference>
<gene>
    <name evidence="2" type="ORF">BT96DRAFT_844416</name>
</gene>